<evidence type="ECO:0000256" key="12">
    <source>
        <dbReference type="HAMAP-Rule" id="MF_00318"/>
    </source>
</evidence>
<dbReference type="FunFam" id="3.30.390.10:FF:000001">
    <property type="entry name" value="Enolase"/>
    <property type="match status" value="1"/>
</dbReference>
<dbReference type="Gene3D" id="3.20.20.120">
    <property type="entry name" value="Enolase-like C-terminal domain"/>
    <property type="match status" value="1"/>
</dbReference>
<dbReference type="SFLD" id="SFLDS00001">
    <property type="entry name" value="Enolase"/>
    <property type="match status" value="1"/>
</dbReference>
<dbReference type="PIRSF" id="PIRSF001400">
    <property type="entry name" value="Enolase"/>
    <property type="match status" value="1"/>
</dbReference>
<organism evidence="18 19">
    <name type="scientific">Donghicola eburneus</name>
    <dbReference type="NCBI Taxonomy" id="393278"/>
    <lineage>
        <taxon>Bacteria</taxon>
        <taxon>Pseudomonadati</taxon>
        <taxon>Pseudomonadota</taxon>
        <taxon>Alphaproteobacteria</taxon>
        <taxon>Rhodobacterales</taxon>
        <taxon>Roseobacteraceae</taxon>
        <taxon>Donghicola</taxon>
    </lineage>
</organism>
<dbReference type="PANTHER" id="PTHR11902:SF1">
    <property type="entry name" value="ENOLASE"/>
    <property type="match status" value="1"/>
</dbReference>
<comment type="subcellular location">
    <subcellularLocation>
        <location evidence="12">Cytoplasm</location>
    </subcellularLocation>
    <subcellularLocation>
        <location evidence="12">Secreted</location>
    </subcellularLocation>
    <subcellularLocation>
        <location evidence="12">Cell surface</location>
    </subcellularLocation>
    <text evidence="12">Fractions of enolase are present in both the cytoplasm and on the cell surface.</text>
</comment>
<evidence type="ECO:0000256" key="5">
    <source>
        <dbReference type="ARBA" id="ARBA00022490"/>
    </source>
</evidence>
<dbReference type="HAMAP" id="MF_00318">
    <property type="entry name" value="Enolase"/>
    <property type="match status" value="1"/>
</dbReference>
<dbReference type="InterPro" id="IPR036849">
    <property type="entry name" value="Enolase-like_C_sf"/>
</dbReference>
<feature type="binding site" evidence="12">
    <location>
        <position position="366"/>
    </location>
    <ligand>
        <name>(2R)-2-phosphoglycerate</name>
        <dbReference type="ChEBI" id="CHEBI:58289"/>
    </ligand>
</feature>
<feature type="binding site" evidence="14">
    <location>
        <begin position="364"/>
        <end position="367"/>
    </location>
    <ligand>
        <name>substrate</name>
    </ligand>
</feature>
<reference evidence="19" key="1">
    <citation type="submission" date="2016-09" db="EMBL/GenBank/DDBJ databases">
        <authorList>
            <person name="Wibberg D."/>
        </authorList>
    </citation>
    <scope>NUCLEOTIDE SEQUENCE [LARGE SCALE GENOMIC DNA]</scope>
</reference>
<dbReference type="AlphaFoldDB" id="A0A1M4MZD5"/>
<dbReference type="GO" id="GO:0000015">
    <property type="term" value="C:phosphopyruvate hydratase complex"/>
    <property type="evidence" value="ECO:0007669"/>
    <property type="project" value="InterPro"/>
</dbReference>
<dbReference type="SUPFAM" id="SSF54826">
    <property type="entry name" value="Enolase N-terminal domain-like"/>
    <property type="match status" value="1"/>
</dbReference>
<feature type="binding site" evidence="12 15">
    <location>
        <position position="285"/>
    </location>
    <ligand>
        <name>Mg(2+)</name>
        <dbReference type="ChEBI" id="CHEBI:18420"/>
    </ligand>
</feature>
<dbReference type="GO" id="GO:0006096">
    <property type="term" value="P:glycolytic process"/>
    <property type="evidence" value="ECO:0007669"/>
    <property type="project" value="UniProtKB-UniRule"/>
</dbReference>
<comment type="function">
    <text evidence="11 12">Catalyzes the reversible conversion of 2-phosphoglycerate (2-PG) into phosphoenolpyruvate (PEP). It is essential for the degradation of carbohydrates via glycolysis.</text>
</comment>
<dbReference type="InterPro" id="IPR020810">
    <property type="entry name" value="Enolase_C"/>
</dbReference>
<dbReference type="SFLD" id="SFLDG00178">
    <property type="entry name" value="enolase"/>
    <property type="match status" value="1"/>
</dbReference>
<dbReference type="Pfam" id="PF03952">
    <property type="entry name" value="Enolase_N"/>
    <property type="match status" value="1"/>
</dbReference>
<keyword evidence="10 12" id="KW-0456">Lyase</keyword>
<dbReference type="RefSeq" id="WP_072706558.1">
    <property type="nucleotide sequence ID" value="NZ_FMJB01000050.1"/>
</dbReference>
<dbReference type="PRINTS" id="PR00148">
    <property type="entry name" value="ENOLASE"/>
</dbReference>
<keyword evidence="8 12" id="KW-0460">Magnesium</keyword>
<dbReference type="EMBL" id="FMJB01000050">
    <property type="protein sequence ID" value="SCM67921.1"/>
    <property type="molecule type" value="Genomic_DNA"/>
</dbReference>
<dbReference type="UniPathway" id="UPA00109">
    <property type="reaction ID" value="UER00187"/>
</dbReference>
<feature type="domain" description="Enolase N-terminal" evidence="17">
    <location>
        <begin position="4"/>
        <end position="134"/>
    </location>
</feature>
<dbReference type="EC" id="4.2.1.11" evidence="3 12"/>
<evidence type="ECO:0000256" key="1">
    <source>
        <dbReference type="ARBA" id="ARBA00005031"/>
    </source>
</evidence>
<comment type="pathway">
    <text evidence="1 12">Carbohydrate degradation; glycolysis; pyruvate from D-glyceraldehyde 3-phosphate: step 4/5.</text>
</comment>
<proteinExistence type="inferred from homology"/>
<feature type="domain" description="Enolase C-terminal TIM barrel" evidence="16">
    <location>
        <begin position="139"/>
        <end position="425"/>
    </location>
</feature>
<gene>
    <name evidence="12 18" type="primary">eno</name>
    <name evidence="18" type="ORF">KARMA_2128</name>
</gene>
<dbReference type="GO" id="GO:0005576">
    <property type="term" value="C:extracellular region"/>
    <property type="evidence" value="ECO:0007669"/>
    <property type="project" value="UniProtKB-SubCell"/>
</dbReference>
<comment type="similarity">
    <text evidence="2 12">Belongs to the enolase family.</text>
</comment>
<dbReference type="GO" id="GO:0009986">
    <property type="term" value="C:cell surface"/>
    <property type="evidence" value="ECO:0007669"/>
    <property type="project" value="UniProtKB-SubCell"/>
</dbReference>
<protein>
    <recommendedName>
        <fullName evidence="4 12">Enolase</fullName>
        <ecNumber evidence="3 12">4.2.1.11</ecNumber>
    </recommendedName>
    <alternativeName>
        <fullName evidence="12">2-phospho-D-glycerate hydro-lyase</fullName>
    </alternativeName>
    <alternativeName>
        <fullName evidence="12">2-phosphoglycerate dehydratase</fullName>
    </alternativeName>
</protein>
<dbReference type="InterPro" id="IPR020811">
    <property type="entry name" value="Enolase_N"/>
</dbReference>
<keyword evidence="9 12" id="KW-0324">Glycolysis</keyword>
<evidence type="ECO:0000256" key="6">
    <source>
        <dbReference type="ARBA" id="ARBA00022525"/>
    </source>
</evidence>
<feature type="binding site" evidence="14">
    <location>
        <position position="285"/>
    </location>
    <ligand>
        <name>substrate</name>
    </ligand>
</feature>
<evidence type="ECO:0000313" key="18">
    <source>
        <dbReference type="EMBL" id="SCM67921.1"/>
    </source>
</evidence>
<dbReference type="SUPFAM" id="SSF51604">
    <property type="entry name" value="Enolase C-terminal domain-like"/>
    <property type="match status" value="1"/>
</dbReference>
<feature type="active site" description="Proton donor" evidence="12 13">
    <location>
        <position position="205"/>
    </location>
</feature>
<keyword evidence="19" id="KW-1185">Reference proteome</keyword>
<comment type="cofactor">
    <cofactor evidence="15">
        <name>Mg(2+)</name>
        <dbReference type="ChEBI" id="CHEBI:18420"/>
    </cofactor>
    <text evidence="15">Mg(2+) is required for catalysis and for stabilizing the dimer.</text>
</comment>
<evidence type="ECO:0000256" key="10">
    <source>
        <dbReference type="ARBA" id="ARBA00023239"/>
    </source>
</evidence>
<feature type="binding site" evidence="12 15">
    <location>
        <position position="312"/>
    </location>
    <ligand>
        <name>Mg(2+)</name>
        <dbReference type="ChEBI" id="CHEBI:18420"/>
    </ligand>
</feature>
<name>A0A1M4MZD5_9RHOB</name>
<dbReference type="SMART" id="SM01193">
    <property type="entry name" value="Enolase_N"/>
    <property type="match status" value="1"/>
</dbReference>
<feature type="binding site" evidence="12 15">
    <location>
        <position position="242"/>
    </location>
    <ligand>
        <name>Mg(2+)</name>
        <dbReference type="ChEBI" id="CHEBI:18420"/>
    </ligand>
</feature>
<dbReference type="Pfam" id="PF00113">
    <property type="entry name" value="Enolase_C"/>
    <property type="match status" value="1"/>
</dbReference>
<keyword evidence="7 12" id="KW-0479">Metal-binding</keyword>
<evidence type="ECO:0000256" key="2">
    <source>
        <dbReference type="ARBA" id="ARBA00009604"/>
    </source>
</evidence>
<dbReference type="FunFam" id="3.20.20.120:FF:000001">
    <property type="entry name" value="Enolase"/>
    <property type="match status" value="1"/>
</dbReference>
<evidence type="ECO:0000256" key="9">
    <source>
        <dbReference type="ARBA" id="ARBA00023152"/>
    </source>
</evidence>
<evidence type="ECO:0000256" key="15">
    <source>
        <dbReference type="PIRSR" id="PIRSR001400-3"/>
    </source>
</evidence>
<dbReference type="CDD" id="cd03313">
    <property type="entry name" value="enolase"/>
    <property type="match status" value="1"/>
</dbReference>
<evidence type="ECO:0000256" key="14">
    <source>
        <dbReference type="PIRSR" id="PIRSR001400-2"/>
    </source>
</evidence>
<dbReference type="PANTHER" id="PTHR11902">
    <property type="entry name" value="ENOLASE"/>
    <property type="match status" value="1"/>
</dbReference>
<dbReference type="InterPro" id="IPR029017">
    <property type="entry name" value="Enolase-like_N"/>
</dbReference>
<comment type="cofactor">
    <cofactor evidence="12">
        <name>Mg(2+)</name>
        <dbReference type="ChEBI" id="CHEBI:18420"/>
    </cofactor>
    <text evidence="12">Binds a second Mg(2+) ion via substrate during catalysis.</text>
</comment>
<keyword evidence="5 12" id="KW-0963">Cytoplasm</keyword>
<dbReference type="SMART" id="SM01192">
    <property type="entry name" value="Enolase_C"/>
    <property type="match status" value="1"/>
</dbReference>
<feature type="binding site" evidence="14">
    <location>
        <position position="155"/>
    </location>
    <ligand>
        <name>substrate</name>
    </ligand>
</feature>
<dbReference type="InterPro" id="IPR020809">
    <property type="entry name" value="Enolase_CS"/>
</dbReference>
<dbReference type="Gene3D" id="3.30.390.10">
    <property type="entry name" value="Enolase-like, N-terminal domain"/>
    <property type="match status" value="1"/>
</dbReference>
<feature type="binding site" evidence="14">
    <location>
        <position position="164"/>
    </location>
    <ligand>
        <name>substrate</name>
    </ligand>
</feature>
<comment type="catalytic activity">
    <reaction evidence="12">
        <text>(2R)-2-phosphoglycerate = phosphoenolpyruvate + H2O</text>
        <dbReference type="Rhea" id="RHEA:10164"/>
        <dbReference type="ChEBI" id="CHEBI:15377"/>
        <dbReference type="ChEBI" id="CHEBI:58289"/>
        <dbReference type="ChEBI" id="CHEBI:58702"/>
        <dbReference type="EC" id="4.2.1.11"/>
    </reaction>
</comment>
<dbReference type="Proteomes" id="UP000184085">
    <property type="component" value="Unassembled WGS sequence"/>
</dbReference>
<evidence type="ECO:0000256" key="3">
    <source>
        <dbReference type="ARBA" id="ARBA00012058"/>
    </source>
</evidence>
<keyword evidence="6 12" id="KW-0964">Secreted</keyword>
<feature type="binding site" evidence="12">
    <location>
        <position position="388"/>
    </location>
    <ligand>
        <name>(2R)-2-phosphoglycerate</name>
        <dbReference type="ChEBI" id="CHEBI:58289"/>
    </ligand>
</feature>
<evidence type="ECO:0000259" key="16">
    <source>
        <dbReference type="SMART" id="SM01192"/>
    </source>
</evidence>
<dbReference type="InterPro" id="IPR000941">
    <property type="entry name" value="Enolase"/>
</dbReference>
<evidence type="ECO:0000259" key="17">
    <source>
        <dbReference type="SMART" id="SM01193"/>
    </source>
</evidence>
<dbReference type="SFLD" id="SFLDF00002">
    <property type="entry name" value="enolase"/>
    <property type="match status" value="1"/>
</dbReference>
<feature type="binding site" evidence="12">
    <location>
        <position position="367"/>
    </location>
    <ligand>
        <name>(2R)-2-phosphoglycerate</name>
        <dbReference type="ChEBI" id="CHEBI:58289"/>
    </ligand>
</feature>
<evidence type="ECO:0000256" key="8">
    <source>
        <dbReference type="ARBA" id="ARBA00022842"/>
    </source>
</evidence>
<dbReference type="GO" id="GO:0004634">
    <property type="term" value="F:phosphopyruvate hydratase activity"/>
    <property type="evidence" value="ECO:0007669"/>
    <property type="project" value="UniProtKB-UniRule"/>
</dbReference>
<feature type="binding site" evidence="12">
    <location>
        <position position="163"/>
    </location>
    <ligand>
        <name>(2R)-2-phosphoglycerate</name>
        <dbReference type="ChEBI" id="CHEBI:58289"/>
    </ligand>
</feature>
<dbReference type="NCBIfam" id="TIGR01060">
    <property type="entry name" value="eno"/>
    <property type="match status" value="1"/>
</dbReference>
<feature type="binding site" evidence="14">
    <location>
        <position position="388"/>
    </location>
    <ligand>
        <name>substrate</name>
    </ligand>
</feature>
<evidence type="ECO:0000256" key="7">
    <source>
        <dbReference type="ARBA" id="ARBA00022723"/>
    </source>
</evidence>
<evidence type="ECO:0000256" key="11">
    <source>
        <dbReference type="ARBA" id="ARBA00045763"/>
    </source>
</evidence>
<dbReference type="GO" id="GO:0000287">
    <property type="term" value="F:magnesium ion binding"/>
    <property type="evidence" value="ECO:0007669"/>
    <property type="project" value="UniProtKB-UniRule"/>
</dbReference>
<feature type="active site" description="Proton acceptor" evidence="12 13">
    <location>
        <position position="337"/>
    </location>
</feature>
<feature type="binding site" evidence="12">
    <location>
        <position position="337"/>
    </location>
    <ligand>
        <name>(2R)-2-phosphoglycerate</name>
        <dbReference type="ChEBI" id="CHEBI:58289"/>
    </ligand>
</feature>
<evidence type="ECO:0000256" key="4">
    <source>
        <dbReference type="ARBA" id="ARBA00017068"/>
    </source>
</evidence>
<accession>A0A1M4MZD5</accession>
<sequence length="425" mass="45335">MSTIIDIHAREILDSRGNPTVEVDVILEDGTMGRAAVPSGASTGAYEAVEKRDGDKSRYMGKGVLEAVAAVNGEIAENIVGFDATEQEAIDAAMIELDGTDNKGRLGANAILGVSLAVAKAAAEYTGQPLFRYVGGTSARTLPVPMMNIINGGEHADNPIDIQEFMIMPVSAANIREAVRMGSEVFHTLKKELSAAGMSTGLGDEGGFAPELGSTRDALDFVLKSIEKAGYKPGEDIYLALDCAATEYFENGKYEMKGEGKSLTPAENVEYLAQLCADYPIISIEDGCDEDDWEGWAMLTEKLGDKVQLVGDDLFVTNPSRLADGIAKGVANSMLVKVNQIGSLSETLKAVDMAHRARYTNVMSHRSGETEDATIADLAVATNCGQIKTGSLARSDRLAKYNQLIRIEEMLGETAVYAGTSILKK</sequence>
<feature type="binding site" evidence="14">
    <location>
        <position position="312"/>
    </location>
    <ligand>
        <name>substrate</name>
    </ligand>
</feature>
<dbReference type="PROSITE" id="PS00164">
    <property type="entry name" value="ENOLASE"/>
    <property type="match status" value="1"/>
</dbReference>
<evidence type="ECO:0000313" key="19">
    <source>
        <dbReference type="Proteomes" id="UP000184085"/>
    </source>
</evidence>
<evidence type="ECO:0000256" key="13">
    <source>
        <dbReference type="PIRSR" id="PIRSR001400-1"/>
    </source>
</evidence>